<keyword evidence="1" id="KW-0732">Signal</keyword>
<dbReference type="Pfam" id="PF20329">
    <property type="entry name" value="DUF6624"/>
    <property type="match status" value="1"/>
</dbReference>
<gene>
    <name evidence="2" type="ORF">HH214_18490</name>
</gene>
<keyword evidence="3" id="KW-1185">Reference proteome</keyword>
<proteinExistence type="predicted"/>
<evidence type="ECO:0008006" key="4">
    <source>
        <dbReference type="Google" id="ProtNLM"/>
    </source>
</evidence>
<name>A0A7L5E3W1_9SPHI</name>
<accession>A0A7L5E3W1</accession>
<sequence>MKHLIIAVLCFTTMFAQAQKHFNPALKKQLDSVMLLDQKYRDTLTWLMTPDKVAATTKSLRMSASQAINHYSKLQKDIDSTNTLFVEAIFKRYGYPGKSLVGDSTSEAAWYVIQHSKKIDDYIPVIKKAAETHELTFRLYAMMLDRYLMSKNQEQVYGSQMTMRTLKATKKREWIVWPIKDLKNVNALRKKAGFKDTVEENAANLDVKYRVIKLDEIMM</sequence>
<evidence type="ECO:0000256" key="1">
    <source>
        <dbReference type="SAM" id="SignalP"/>
    </source>
</evidence>
<dbReference type="InterPro" id="IPR046732">
    <property type="entry name" value="DUF6624"/>
</dbReference>
<dbReference type="RefSeq" id="WP_169610144.1">
    <property type="nucleotide sequence ID" value="NZ_CP051682.1"/>
</dbReference>
<dbReference type="KEGG" id="mrob:HH214_18490"/>
<evidence type="ECO:0000313" key="2">
    <source>
        <dbReference type="EMBL" id="QJD97721.1"/>
    </source>
</evidence>
<feature type="chain" id="PRO_5029493473" description="DUF4919 domain-containing protein" evidence="1">
    <location>
        <begin position="19"/>
        <end position="219"/>
    </location>
</feature>
<feature type="signal peptide" evidence="1">
    <location>
        <begin position="1"/>
        <end position="18"/>
    </location>
</feature>
<organism evidence="2 3">
    <name type="scientific">Mucilaginibacter robiniae</name>
    <dbReference type="NCBI Taxonomy" id="2728022"/>
    <lineage>
        <taxon>Bacteria</taxon>
        <taxon>Pseudomonadati</taxon>
        <taxon>Bacteroidota</taxon>
        <taxon>Sphingobacteriia</taxon>
        <taxon>Sphingobacteriales</taxon>
        <taxon>Sphingobacteriaceae</taxon>
        <taxon>Mucilaginibacter</taxon>
    </lineage>
</organism>
<dbReference type="AlphaFoldDB" id="A0A7L5E3W1"/>
<protein>
    <recommendedName>
        <fullName evidence="4">DUF4919 domain-containing protein</fullName>
    </recommendedName>
</protein>
<dbReference type="Proteomes" id="UP000503278">
    <property type="component" value="Chromosome"/>
</dbReference>
<dbReference type="EMBL" id="CP051682">
    <property type="protein sequence ID" value="QJD97721.1"/>
    <property type="molecule type" value="Genomic_DNA"/>
</dbReference>
<reference evidence="2 3" key="1">
    <citation type="submission" date="2020-04" db="EMBL/GenBank/DDBJ databases">
        <title>Genome sequencing of novel species.</title>
        <authorList>
            <person name="Heo J."/>
            <person name="Kim S.-J."/>
            <person name="Kim J.-S."/>
            <person name="Hong S.-B."/>
            <person name="Kwon S.-W."/>
        </authorList>
    </citation>
    <scope>NUCLEOTIDE SEQUENCE [LARGE SCALE GENOMIC DNA]</scope>
    <source>
        <strain evidence="2 3">F39-2</strain>
    </source>
</reference>
<evidence type="ECO:0000313" key="3">
    <source>
        <dbReference type="Proteomes" id="UP000503278"/>
    </source>
</evidence>